<evidence type="ECO:0000313" key="3">
    <source>
        <dbReference type="EMBL" id="GBG66894.1"/>
    </source>
</evidence>
<dbReference type="Proteomes" id="UP000265515">
    <property type="component" value="Unassembled WGS sequence"/>
</dbReference>
<dbReference type="InterPro" id="IPR001005">
    <property type="entry name" value="SANT/Myb"/>
</dbReference>
<dbReference type="Gene3D" id="1.10.10.60">
    <property type="entry name" value="Homeodomain-like"/>
    <property type="match status" value="1"/>
</dbReference>
<organism evidence="3 4">
    <name type="scientific">Chara braunii</name>
    <name type="common">Braun's stonewort</name>
    <dbReference type="NCBI Taxonomy" id="69332"/>
    <lineage>
        <taxon>Eukaryota</taxon>
        <taxon>Viridiplantae</taxon>
        <taxon>Streptophyta</taxon>
        <taxon>Charophyceae</taxon>
        <taxon>Charales</taxon>
        <taxon>Characeae</taxon>
        <taxon>Chara</taxon>
    </lineage>
</organism>
<keyword evidence="4" id="KW-1185">Reference proteome</keyword>
<evidence type="ECO:0000259" key="2">
    <source>
        <dbReference type="PROSITE" id="PS50090"/>
    </source>
</evidence>
<dbReference type="InterPro" id="IPR044822">
    <property type="entry name" value="Myb_DNA-bind_4"/>
</dbReference>
<proteinExistence type="predicted"/>
<feature type="compositionally biased region" description="Low complexity" evidence="1">
    <location>
        <begin position="224"/>
        <end position="235"/>
    </location>
</feature>
<comment type="caution">
    <text evidence="3">The sequence shown here is derived from an EMBL/GenBank/DDBJ whole genome shotgun (WGS) entry which is preliminary data.</text>
</comment>
<dbReference type="PROSITE" id="PS50090">
    <property type="entry name" value="MYB_LIKE"/>
    <property type="match status" value="1"/>
</dbReference>
<accession>A0A388K9Y7</accession>
<dbReference type="Gramene" id="GBG66894">
    <property type="protein sequence ID" value="GBG66894"/>
    <property type="gene ID" value="CBR_g72649"/>
</dbReference>
<sequence length="341" mass="37989">MPKRTTPTQPDLRDDSACRPVVRPTPTVENITRGVSNMRAHNDGGDDDGGGGDDADERFREDVEAGDDDDDIPIRPLGKTGGRGRGRSRGVVRGRSVGRGGRGDVSDDGGKSGTYWSPEEKMQLVRCKREQEMHLAGLGHNYGWMRTKEWKWDDIAKRMANVGRPKDTDDCMKKWDNLFQNYKKIQRFQNASGRPDFFGLSNEERKEHNFKFWIERALRGAGVGESVGSEAAGEGFPEERSSTRDSDNNAASGAVGGKRKNARQQALESIADVMDRHGELMSSTIESSSKRQCSIFTRQCDILEQEVAVQKAHYAASDETQRMMFHALMEIVTAIRGRSAM</sequence>
<dbReference type="Pfam" id="PF13837">
    <property type="entry name" value="Myb_DNA-bind_4"/>
    <property type="match status" value="1"/>
</dbReference>
<evidence type="ECO:0000313" key="4">
    <source>
        <dbReference type="Proteomes" id="UP000265515"/>
    </source>
</evidence>
<feature type="compositionally biased region" description="Basic residues" evidence="1">
    <location>
        <begin position="82"/>
        <end position="92"/>
    </location>
</feature>
<feature type="compositionally biased region" description="Acidic residues" evidence="1">
    <location>
        <begin position="45"/>
        <end position="56"/>
    </location>
</feature>
<feature type="compositionally biased region" description="Basic and acidic residues" evidence="1">
    <location>
        <begin position="101"/>
        <end position="110"/>
    </location>
</feature>
<dbReference type="PANTHER" id="PTHR33492:SF11">
    <property type="entry name" value="OS04G0670900 PROTEIN"/>
    <property type="match status" value="1"/>
</dbReference>
<dbReference type="EMBL" id="BFEA01000080">
    <property type="protein sequence ID" value="GBG66894.1"/>
    <property type="molecule type" value="Genomic_DNA"/>
</dbReference>
<name>A0A388K9Y7_CHABU</name>
<protein>
    <recommendedName>
        <fullName evidence="2">Myb-like domain-containing protein</fullName>
    </recommendedName>
</protein>
<feature type="region of interest" description="Disordered" evidence="1">
    <location>
        <begin position="1"/>
        <end position="117"/>
    </location>
</feature>
<dbReference type="PANTHER" id="PTHR33492">
    <property type="entry name" value="OSJNBA0043A12.37 PROTEIN-RELATED"/>
    <property type="match status" value="1"/>
</dbReference>
<feature type="region of interest" description="Disordered" evidence="1">
    <location>
        <begin position="224"/>
        <end position="264"/>
    </location>
</feature>
<evidence type="ECO:0000256" key="1">
    <source>
        <dbReference type="SAM" id="MobiDB-lite"/>
    </source>
</evidence>
<feature type="domain" description="Myb-like" evidence="2">
    <location>
        <begin position="116"/>
        <end position="179"/>
    </location>
</feature>
<feature type="compositionally biased region" description="Basic and acidic residues" evidence="1">
    <location>
        <begin position="237"/>
        <end position="247"/>
    </location>
</feature>
<reference evidence="3 4" key="1">
    <citation type="journal article" date="2018" name="Cell">
        <title>The Chara Genome: Secondary Complexity and Implications for Plant Terrestrialization.</title>
        <authorList>
            <person name="Nishiyama T."/>
            <person name="Sakayama H."/>
            <person name="Vries J.D."/>
            <person name="Buschmann H."/>
            <person name="Saint-Marcoux D."/>
            <person name="Ullrich K.K."/>
            <person name="Haas F.B."/>
            <person name="Vanderstraeten L."/>
            <person name="Becker D."/>
            <person name="Lang D."/>
            <person name="Vosolsobe S."/>
            <person name="Rombauts S."/>
            <person name="Wilhelmsson P.K.I."/>
            <person name="Janitza P."/>
            <person name="Kern R."/>
            <person name="Heyl A."/>
            <person name="Rumpler F."/>
            <person name="Villalobos L.I.A.C."/>
            <person name="Clay J.M."/>
            <person name="Skokan R."/>
            <person name="Toyoda A."/>
            <person name="Suzuki Y."/>
            <person name="Kagoshima H."/>
            <person name="Schijlen E."/>
            <person name="Tajeshwar N."/>
            <person name="Catarino B."/>
            <person name="Hetherington A.J."/>
            <person name="Saltykova A."/>
            <person name="Bonnot C."/>
            <person name="Breuninger H."/>
            <person name="Symeonidi A."/>
            <person name="Radhakrishnan G.V."/>
            <person name="Van Nieuwerburgh F."/>
            <person name="Deforce D."/>
            <person name="Chang C."/>
            <person name="Karol K.G."/>
            <person name="Hedrich R."/>
            <person name="Ulvskov P."/>
            <person name="Glockner G."/>
            <person name="Delwiche C.F."/>
            <person name="Petrasek J."/>
            <person name="Van de Peer Y."/>
            <person name="Friml J."/>
            <person name="Beilby M."/>
            <person name="Dolan L."/>
            <person name="Kohara Y."/>
            <person name="Sugano S."/>
            <person name="Fujiyama A."/>
            <person name="Delaux P.-M."/>
            <person name="Quint M."/>
            <person name="TheiBen G."/>
            <person name="Hagemann M."/>
            <person name="Harholt J."/>
            <person name="Dunand C."/>
            <person name="Zachgo S."/>
            <person name="Langdale J."/>
            <person name="Maumus F."/>
            <person name="Straeten D.V.D."/>
            <person name="Gould S.B."/>
            <person name="Rensing S.A."/>
        </authorList>
    </citation>
    <scope>NUCLEOTIDE SEQUENCE [LARGE SCALE GENOMIC DNA]</scope>
    <source>
        <strain evidence="3 4">S276</strain>
    </source>
</reference>
<dbReference type="AlphaFoldDB" id="A0A388K9Y7"/>
<gene>
    <name evidence="3" type="ORF">CBR_g72649</name>
</gene>
<dbReference type="OrthoDB" id="8933168at2759"/>